<sequence length="152" mass="17459">MSIKVKRARAQPMSRLLDGGGELGSLMRTARLIERAQQHLRDHLPEEVREHLHVGGYREGRLTLITDRAVWLTWLRYEQQRLLQLLHELPGFEAVTGFQFKVRPVHTVKAPRRYVRELPAQAADELSSCAADIENPRLKRALEKLAAHAEKS</sequence>
<dbReference type="Pfam" id="PF05258">
    <property type="entry name" value="DciA"/>
    <property type="match status" value="1"/>
</dbReference>
<dbReference type="Proteomes" id="UP000198693">
    <property type="component" value="Unassembled WGS sequence"/>
</dbReference>
<organism evidence="1 2">
    <name type="scientific">Halomonas korlensis</name>
    <dbReference type="NCBI Taxonomy" id="463301"/>
    <lineage>
        <taxon>Bacteria</taxon>
        <taxon>Pseudomonadati</taxon>
        <taxon>Pseudomonadota</taxon>
        <taxon>Gammaproteobacteria</taxon>
        <taxon>Oceanospirillales</taxon>
        <taxon>Halomonadaceae</taxon>
        <taxon>Halomonas</taxon>
    </lineage>
</organism>
<evidence type="ECO:0000313" key="2">
    <source>
        <dbReference type="Proteomes" id="UP000198693"/>
    </source>
</evidence>
<dbReference type="RefSeq" id="WP_089797028.1">
    <property type="nucleotide sequence ID" value="NZ_FPBP01000013.1"/>
</dbReference>
<reference evidence="2" key="1">
    <citation type="submission" date="2016-10" db="EMBL/GenBank/DDBJ databases">
        <authorList>
            <person name="Varghese N."/>
            <person name="Submissions S."/>
        </authorList>
    </citation>
    <scope>NUCLEOTIDE SEQUENCE [LARGE SCALE GENOMIC DNA]</scope>
    <source>
        <strain evidence="2">CGMCC 1.6981</strain>
    </source>
</reference>
<keyword evidence="2" id="KW-1185">Reference proteome</keyword>
<evidence type="ECO:0000313" key="1">
    <source>
        <dbReference type="EMBL" id="SFU90176.1"/>
    </source>
</evidence>
<proteinExistence type="predicted"/>
<evidence type="ECO:0008006" key="3">
    <source>
        <dbReference type="Google" id="ProtNLM"/>
    </source>
</evidence>
<protein>
    <recommendedName>
        <fullName evidence="3">DUF721 domain-containing protein</fullName>
    </recommendedName>
</protein>
<dbReference type="InterPro" id="IPR007922">
    <property type="entry name" value="DciA-like"/>
</dbReference>
<name>A0A1I7JYD3_9GAMM</name>
<dbReference type="EMBL" id="FPBP01000013">
    <property type="protein sequence ID" value="SFU90176.1"/>
    <property type="molecule type" value="Genomic_DNA"/>
</dbReference>
<dbReference type="OrthoDB" id="5767011at2"/>
<accession>A0A1I7JYD3</accession>
<dbReference type="AlphaFoldDB" id="A0A1I7JYD3"/>
<dbReference type="STRING" id="463301.SAMN04487955_11367"/>
<gene>
    <name evidence="1" type="ORF">SAMN04487955_11367</name>
</gene>